<dbReference type="EMBL" id="QFGA01000003">
    <property type="protein sequence ID" value="TEB04725.1"/>
    <property type="molecule type" value="Genomic_DNA"/>
</dbReference>
<protein>
    <recommendedName>
        <fullName evidence="4">Type II secretion system protein</fullName>
    </recommendedName>
</protein>
<reference evidence="2 3" key="1">
    <citation type="journal article" date="2018" name="Environ. Microbiol.">
        <title>Novel energy conservation strategies and behaviour of Pelotomaculum schinkii driving syntrophic propionate catabolism.</title>
        <authorList>
            <person name="Hidalgo-Ahumada C.A.P."/>
            <person name="Nobu M.K."/>
            <person name="Narihiro T."/>
            <person name="Tamaki H."/>
            <person name="Liu W.T."/>
            <person name="Kamagata Y."/>
            <person name="Stams A.J.M."/>
            <person name="Imachi H."/>
            <person name="Sousa D.Z."/>
        </authorList>
    </citation>
    <scope>NUCLEOTIDE SEQUENCE [LARGE SCALE GENOMIC DNA]</scope>
    <source>
        <strain evidence="2 3">HH</strain>
    </source>
</reference>
<keyword evidence="3" id="KW-1185">Reference proteome</keyword>
<dbReference type="AlphaFoldDB" id="A0A4Y7R725"/>
<sequence>MWRLRKTNEHGYTLITVIAAMFIFGTASFLLSAVMARSVQAARVANAGAIAGYLAFQEEQLIMGQPFDNVVSRAPAPVDEVKYPGFICTVNVSTQSGGYVKKVTVTLTYPVPGSKSRQKQLIFYRSIDQQVNQ</sequence>
<feature type="transmembrane region" description="Helical" evidence="1">
    <location>
        <begin position="12"/>
        <end position="36"/>
    </location>
</feature>
<dbReference type="RefSeq" id="WP_190259060.1">
    <property type="nucleotide sequence ID" value="NZ_QFGA01000003.1"/>
</dbReference>
<comment type="caution">
    <text evidence="2">The sequence shown here is derived from an EMBL/GenBank/DDBJ whole genome shotgun (WGS) entry which is preliminary data.</text>
</comment>
<keyword evidence="1" id="KW-1133">Transmembrane helix</keyword>
<proteinExistence type="predicted"/>
<dbReference type="Proteomes" id="UP000298324">
    <property type="component" value="Unassembled WGS sequence"/>
</dbReference>
<evidence type="ECO:0000256" key="1">
    <source>
        <dbReference type="SAM" id="Phobius"/>
    </source>
</evidence>
<name>A0A4Y7R725_9FIRM</name>
<keyword evidence="1" id="KW-0812">Transmembrane</keyword>
<keyword evidence="1" id="KW-0472">Membrane</keyword>
<accession>A0A4Y7R725</accession>
<gene>
    <name evidence="2" type="ORF">Psch_03487</name>
</gene>
<evidence type="ECO:0008006" key="4">
    <source>
        <dbReference type="Google" id="ProtNLM"/>
    </source>
</evidence>
<evidence type="ECO:0000313" key="3">
    <source>
        <dbReference type="Proteomes" id="UP000298324"/>
    </source>
</evidence>
<evidence type="ECO:0000313" key="2">
    <source>
        <dbReference type="EMBL" id="TEB04725.1"/>
    </source>
</evidence>
<organism evidence="2 3">
    <name type="scientific">Pelotomaculum schinkii</name>
    <dbReference type="NCBI Taxonomy" id="78350"/>
    <lineage>
        <taxon>Bacteria</taxon>
        <taxon>Bacillati</taxon>
        <taxon>Bacillota</taxon>
        <taxon>Clostridia</taxon>
        <taxon>Eubacteriales</taxon>
        <taxon>Desulfotomaculaceae</taxon>
        <taxon>Pelotomaculum</taxon>
    </lineage>
</organism>